<evidence type="ECO:0000313" key="2">
    <source>
        <dbReference type="Proteomes" id="UP000006428"/>
    </source>
</evidence>
<comment type="caution">
    <text evidence="1">The sequence shown here is derived from an EMBL/GenBank/DDBJ whole genome shotgun (WGS) entry which is preliminary data.</text>
</comment>
<dbReference type="EMBL" id="AGVO01000058">
    <property type="protein sequence ID" value="EHI51611.1"/>
    <property type="molecule type" value="Genomic_DNA"/>
</dbReference>
<keyword evidence="2" id="KW-1185">Reference proteome</keyword>
<reference evidence="1 2" key="1">
    <citation type="journal article" date="2012" name="Front. Microbiol.">
        <title>Draft Genome Sequence of the Virulent Strain 01-B526 of the Fish Pathogen Aeromonas salmonicida.</title>
        <authorList>
            <person name="Charette S.J."/>
            <person name="Brochu F."/>
            <person name="Boyle B."/>
            <person name="Filion G."/>
            <person name="Tanaka K.H."/>
            <person name="Derome N."/>
        </authorList>
    </citation>
    <scope>NUCLEOTIDE SEQUENCE [LARGE SCALE GENOMIC DNA]</scope>
    <source>
        <strain evidence="1 2">01-B526</strain>
    </source>
</reference>
<gene>
    <name evidence="1" type="ORF">IYQ_16263</name>
</gene>
<proteinExistence type="predicted"/>
<accession>A0ABN0DXA5</accession>
<dbReference type="Proteomes" id="UP000006428">
    <property type="component" value="Unassembled WGS sequence"/>
</dbReference>
<protein>
    <submittedName>
        <fullName evidence="1">Uncharacterized protein</fullName>
    </submittedName>
</protein>
<organism evidence="1 2">
    <name type="scientific">Aeromonas salmonicida subsp. salmonicida 01-B526</name>
    <dbReference type="NCBI Taxonomy" id="1076135"/>
    <lineage>
        <taxon>Bacteria</taxon>
        <taxon>Pseudomonadati</taxon>
        <taxon>Pseudomonadota</taxon>
        <taxon>Gammaproteobacteria</taxon>
        <taxon>Aeromonadales</taxon>
        <taxon>Aeromonadaceae</taxon>
        <taxon>Aeromonas</taxon>
    </lineage>
</organism>
<name>A0ABN0DXA5_AERSS</name>
<sequence length="60" mass="6671">MPIVGVFEVRHQEPIQATISSVDEFGLQHTTIHHICVKAGLFSGLRPATNRARLQYNTSP</sequence>
<evidence type="ECO:0000313" key="1">
    <source>
        <dbReference type="EMBL" id="EHI51611.1"/>
    </source>
</evidence>